<dbReference type="AlphaFoldDB" id="A0A6S6TVZ1"/>
<dbReference type="GO" id="GO:0003677">
    <property type="term" value="F:DNA binding"/>
    <property type="evidence" value="ECO:0007669"/>
    <property type="project" value="UniProtKB-UniRule"/>
</dbReference>
<feature type="coiled-coil region" evidence="6">
    <location>
        <begin position="824"/>
        <end position="894"/>
    </location>
</feature>
<dbReference type="GO" id="GO:0005737">
    <property type="term" value="C:cytoplasm"/>
    <property type="evidence" value="ECO:0007669"/>
    <property type="project" value="UniProtKB-SubCell"/>
</dbReference>
<dbReference type="InterPro" id="IPR036277">
    <property type="entry name" value="SMC_hinge_sf"/>
</dbReference>
<feature type="binding site" evidence="6">
    <location>
        <begin position="32"/>
        <end position="39"/>
    </location>
    <ligand>
        <name>ATP</name>
        <dbReference type="ChEBI" id="CHEBI:30616"/>
    </ligand>
</feature>
<dbReference type="GO" id="GO:0006260">
    <property type="term" value="P:DNA replication"/>
    <property type="evidence" value="ECO:0007669"/>
    <property type="project" value="UniProtKB-UniRule"/>
</dbReference>
<name>A0A6S6TVZ1_9GAMM</name>
<keyword evidence="2 6" id="KW-0547">Nucleotide-binding</keyword>
<dbReference type="CDD" id="cd03278">
    <property type="entry name" value="ABC_SMC_barmotin"/>
    <property type="match status" value="2"/>
</dbReference>
<keyword evidence="3 6" id="KW-0067">ATP-binding</keyword>
<dbReference type="InterPro" id="IPR003395">
    <property type="entry name" value="RecF/RecN/SMC_N"/>
</dbReference>
<evidence type="ECO:0000259" key="7">
    <source>
        <dbReference type="Pfam" id="PF02463"/>
    </source>
</evidence>
<keyword evidence="5 6" id="KW-0238">DNA-binding</keyword>
<dbReference type="InterPro" id="IPR027417">
    <property type="entry name" value="P-loop_NTPase"/>
</dbReference>
<comment type="function">
    <text evidence="6">Required for chromosome condensation and partitioning.</text>
</comment>
<evidence type="ECO:0000256" key="6">
    <source>
        <dbReference type="HAMAP-Rule" id="MF_01894"/>
    </source>
</evidence>
<dbReference type="Pfam" id="PF02463">
    <property type="entry name" value="SMC_N"/>
    <property type="match status" value="1"/>
</dbReference>
<dbReference type="SUPFAM" id="SSF52540">
    <property type="entry name" value="P-loop containing nucleoside triphosphate hydrolases"/>
    <property type="match status" value="1"/>
</dbReference>
<feature type="coiled-coil region" evidence="6">
    <location>
        <begin position="349"/>
        <end position="486"/>
    </location>
</feature>
<evidence type="ECO:0000256" key="1">
    <source>
        <dbReference type="ARBA" id="ARBA00022490"/>
    </source>
</evidence>
<dbReference type="NCBIfam" id="TIGR02168">
    <property type="entry name" value="SMC_prok_B"/>
    <property type="match status" value="1"/>
</dbReference>
<feature type="coiled-coil region" evidence="6">
    <location>
        <begin position="663"/>
        <end position="767"/>
    </location>
</feature>
<dbReference type="InterPro" id="IPR011890">
    <property type="entry name" value="SMC_prok"/>
</dbReference>
<dbReference type="GO" id="GO:0005524">
    <property type="term" value="F:ATP binding"/>
    <property type="evidence" value="ECO:0007669"/>
    <property type="project" value="UniProtKB-UniRule"/>
</dbReference>
<organism evidence="8">
    <name type="scientific">uncultured Thiotrichaceae bacterium</name>
    <dbReference type="NCBI Taxonomy" id="298394"/>
    <lineage>
        <taxon>Bacteria</taxon>
        <taxon>Pseudomonadati</taxon>
        <taxon>Pseudomonadota</taxon>
        <taxon>Gammaproteobacteria</taxon>
        <taxon>Thiotrichales</taxon>
        <taxon>Thiotrichaceae</taxon>
        <taxon>environmental samples</taxon>
    </lineage>
</organism>
<accession>A0A6S6TVZ1</accession>
<dbReference type="GO" id="GO:0030261">
    <property type="term" value="P:chromosome condensation"/>
    <property type="evidence" value="ECO:0007669"/>
    <property type="project" value="InterPro"/>
</dbReference>
<dbReference type="InterPro" id="IPR024704">
    <property type="entry name" value="SMC"/>
</dbReference>
<dbReference type="PIRSF" id="PIRSF005719">
    <property type="entry name" value="SMC"/>
    <property type="match status" value="1"/>
</dbReference>
<protein>
    <recommendedName>
        <fullName evidence="6">Chromosome partition protein Smc</fullName>
    </recommendedName>
</protein>
<comment type="similarity">
    <text evidence="6">Belongs to the SMC family.</text>
</comment>
<dbReference type="GO" id="GO:0007062">
    <property type="term" value="P:sister chromatid cohesion"/>
    <property type="evidence" value="ECO:0007669"/>
    <property type="project" value="InterPro"/>
</dbReference>
<dbReference type="SUPFAM" id="SSF75553">
    <property type="entry name" value="Smc hinge domain"/>
    <property type="match status" value="1"/>
</dbReference>
<reference evidence="8" key="1">
    <citation type="submission" date="2020-01" db="EMBL/GenBank/DDBJ databases">
        <authorList>
            <person name="Meier V. D."/>
            <person name="Meier V D."/>
        </authorList>
    </citation>
    <scope>NUCLEOTIDE SEQUENCE</scope>
    <source>
        <strain evidence="8">HLG_WM_MAG_07</strain>
    </source>
</reference>
<evidence type="ECO:0000256" key="2">
    <source>
        <dbReference type="ARBA" id="ARBA00022741"/>
    </source>
</evidence>
<dbReference type="GO" id="GO:0016887">
    <property type="term" value="F:ATP hydrolysis activity"/>
    <property type="evidence" value="ECO:0007669"/>
    <property type="project" value="InterPro"/>
</dbReference>
<evidence type="ECO:0000256" key="5">
    <source>
        <dbReference type="ARBA" id="ARBA00023125"/>
    </source>
</evidence>
<evidence type="ECO:0000256" key="4">
    <source>
        <dbReference type="ARBA" id="ARBA00023054"/>
    </source>
</evidence>
<dbReference type="Gene3D" id="3.40.50.300">
    <property type="entry name" value="P-loop containing nucleotide triphosphate hydrolases"/>
    <property type="match status" value="2"/>
</dbReference>
<keyword evidence="4 6" id="KW-0175">Coiled coil</keyword>
<comment type="domain">
    <text evidence="6">Contains large globular domains required for ATP hydrolysis at each terminus and a third globular domain forming a flexible hinge near the middle of the molecule. These domains are separated by coiled-coil structures.</text>
</comment>
<feature type="coiled-coil region" evidence="6">
    <location>
        <begin position="170"/>
        <end position="214"/>
    </location>
</feature>
<feature type="domain" description="RecF/RecN/SMC N-terminal" evidence="7">
    <location>
        <begin position="3"/>
        <end position="1154"/>
    </location>
</feature>
<evidence type="ECO:0000313" key="8">
    <source>
        <dbReference type="EMBL" id="CAA6826761.1"/>
    </source>
</evidence>
<comment type="subunit">
    <text evidence="6">Homodimer.</text>
</comment>
<dbReference type="PANTHER" id="PTHR43977">
    <property type="entry name" value="STRUCTURAL MAINTENANCE OF CHROMOSOMES PROTEIN 3"/>
    <property type="match status" value="1"/>
</dbReference>
<sequence>MRLSKIKLAGFKSFVDPVTIDLTSNLTGIVGPNGCGKSNTIDAVRWVMGESSAKHLRGGSMEDVIFNGSSDRKPVGQASVELVFDNSDASLGGEYAKYAEIGVKRQVSRDGQSKYFLNGSKCRRKDITDIFLGTGLGPRSYAIIEQGMVSRLIEAKPEELRVYIEEAAGISKYRQRRRETENRIRHTRENLDRLSDLREEIDKHLKQLKRQASAAERFKSYKKEERLLTAELLVLRLNEVQDKVKTHEIDIAKQGVLQQQKISTVRESESFIEKKRLKHNEAYDQQNTHQAEYYKIGAEISRIEQTLQHQKETQHRFRQQQENLSTDIAVAQRHLQEDGEKRTTVEIELEEKQQQRLELEGLLESYKETYDDATEALKNWQTDWQTMQNAIAEPTQTAQVERARMEQIEQRLQHSKSRLEKNKSEFELRANNDLTTQYDAELEAQQLAQAQQEEHKLQLQTHQGTLDTLHEELQQRDKTINQWQSELRNNQGRLASLEVLRKASSGQDNKQLNHWLSQHQLDDALRLSDQLMIEPGWELALETVLDKQLSAISLNSIDHANHLFTDLPKHDLTFVEEATSSPNSSSSVGTTLLSKISRGKAFVSYLDGIYCADSFQDALQHKNTLAPHESIICKDGFWLGANWLHIKSLQADQQSVFARNTEIEQLVESIAEQTSNLQTMQDEQAAARAQSKEMRQSLSQLQQVNNESHRSLTLHESKLRSLQDRMEQLESGQTRMLAEQEELAIDIEELQQEHLEATEKRNAAVTALEQMDVDKQQLAEQQHALELAVEQHLTQYRNQQNLDQQLSIQIESLKTNVHHHAEQLERTTVHLENLQESLLQLETEQTSTQVADDNDLQEQLKTYLTERHQAEEKLQQARMLTETLDEDIRKLNEQRLQGEQALEQVRSVLEGMKLKWQESCVRETTLKEQLAETDCTQEDIQKDLPESAKINTHQQQLEQVISKVQRLGAINLAAIEEFKQEAERKDYLDQQNTDLTEALETLESAIAKIDKDTRSLFKDTFEKVNTKVQEMFPRLFGGGKAYLELTDTDLLKTGVMIMARPPGKRITNIHLMSGGEKALTAVAMVFAIFELNPAPFCMLDEVDAPLDEANVGRFCELVRHMSSRIQFIFITHNKTTMELAENLMGVTMREMGVSKTVSVNVSDAAELVKQ</sequence>
<keyword evidence="1 6" id="KW-0963">Cytoplasm</keyword>
<dbReference type="GO" id="GO:0007059">
    <property type="term" value="P:chromosome segregation"/>
    <property type="evidence" value="ECO:0007669"/>
    <property type="project" value="UniProtKB-UniRule"/>
</dbReference>
<evidence type="ECO:0000256" key="3">
    <source>
        <dbReference type="ARBA" id="ARBA00022840"/>
    </source>
</evidence>
<comment type="subcellular location">
    <subcellularLocation>
        <location evidence="6">Cytoplasm</location>
    </subcellularLocation>
</comment>
<dbReference type="HAMAP" id="MF_01894">
    <property type="entry name" value="Smc_prok"/>
    <property type="match status" value="1"/>
</dbReference>
<proteinExistence type="inferred from homology"/>
<dbReference type="GO" id="GO:0005694">
    <property type="term" value="C:chromosome"/>
    <property type="evidence" value="ECO:0007669"/>
    <property type="project" value="InterPro"/>
</dbReference>
<gene>
    <name evidence="6" type="primary">smc</name>
    <name evidence="8" type="ORF">HELGO_WM24753</name>
</gene>
<dbReference type="EMBL" id="CACVAY010000136">
    <property type="protein sequence ID" value="CAA6826761.1"/>
    <property type="molecule type" value="Genomic_DNA"/>
</dbReference>